<feature type="transmembrane region" description="Helical" evidence="3">
    <location>
        <begin position="21"/>
        <end position="40"/>
    </location>
</feature>
<comment type="similarity">
    <text evidence="2">Belongs to the NAD(P)-dependent epimerase/dehydratase family. Dihydroflavonol-4-reductase subfamily.</text>
</comment>
<organism evidence="5 6">
    <name type="scientific">Lacticaseibacillus saniviri JCM 17471 = DSM 24301</name>
    <dbReference type="NCBI Taxonomy" id="1293598"/>
    <lineage>
        <taxon>Bacteria</taxon>
        <taxon>Bacillati</taxon>
        <taxon>Bacillota</taxon>
        <taxon>Bacilli</taxon>
        <taxon>Lactobacillales</taxon>
        <taxon>Lactobacillaceae</taxon>
        <taxon>Lacticaseibacillus</taxon>
    </lineage>
</organism>
<name>A0A0R2MWW7_9LACO</name>
<proteinExistence type="inferred from homology"/>
<accession>A0A0R2MWW7</accession>
<dbReference type="Proteomes" id="UP000050969">
    <property type="component" value="Unassembled WGS sequence"/>
</dbReference>
<evidence type="ECO:0000313" key="6">
    <source>
        <dbReference type="Proteomes" id="UP000050969"/>
    </source>
</evidence>
<dbReference type="PANTHER" id="PTHR10366:SF564">
    <property type="entry name" value="STEROL-4-ALPHA-CARBOXYLATE 3-DEHYDROGENASE, DECARBOXYLATING"/>
    <property type="match status" value="1"/>
</dbReference>
<dbReference type="InterPro" id="IPR001509">
    <property type="entry name" value="Epimerase_deHydtase"/>
</dbReference>
<keyword evidence="3" id="KW-1133">Transmembrane helix</keyword>
<dbReference type="STRING" id="1293598.IV56_GL001679"/>
<dbReference type="CDD" id="cd05227">
    <property type="entry name" value="AR_SDR_e"/>
    <property type="match status" value="1"/>
</dbReference>
<protein>
    <submittedName>
        <fullName evidence="5">NAD-dependent epimerase dehydratase</fullName>
    </submittedName>
</protein>
<keyword evidence="6" id="KW-1185">Reference proteome</keyword>
<dbReference type="AlphaFoldDB" id="A0A0R2MWW7"/>
<keyword evidence="3" id="KW-0472">Membrane</keyword>
<dbReference type="GO" id="GO:0016616">
    <property type="term" value="F:oxidoreductase activity, acting on the CH-OH group of donors, NAD or NADP as acceptor"/>
    <property type="evidence" value="ECO:0007669"/>
    <property type="project" value="TreeGrafter"/>
</dbReference>
<evidence type="ECO:0000256" key="2">
    <source>
        <dbReference type="ARBA" id="ARBA00023445"/>
    </source>
</evidence>
<dbReference type="Pfam" id="PF01370">
    <property type="entry name" value="Epimerase"/>
    <property type="match status" value="1"/>
</dbReference>
<dbReference type="PATRIC" id="fig|1293598.4.peg.1750"/>
<evidence type="ECO:0000256" key="1">
    <source>
        <dbReference type="ARBA" id="ARBA00023002"/>
    </source>
</evidence>
<dbReference type="InterPro" id="IPR050425">
    <property type="entry name" value="NAD(P)_dehydrat-like"/>
</dbReference>
<dbReference type="FunFam" id="3.40.50.720:FF:000336">
    <property type="entry name" value="Aldehyde reductase"/>
    <property type="match status" value="1"/>
</dbReference>
<evidence type="ECO:0000259" key="4">
    <source>
        <dbReference type="Pfam" id="PF01370"/>
    </source>
</evidence>
<keyword evidence="1" id="KW-0560">Oxidoreductase</keyword>
<dbReference type="EMBL" id="JQCE01000042">
    <property type="protein sequence ID" value="KRO16317.1"/>
    <property type="molecule type" value="Genomic_DNA"/>
</dbReference>
<sequence>MLLHTLQVQHMRRNFNMSKQLIVVTGATGFIASHIIAQLLQQGHQVRATVRSLAKVELVKGMLTQAGIHNFDQLSFIEADLTTDTNWDQVMAGADYVMSVASSTPTGEFADADAMTQTAVNGNIRVLTHARDAGVKRVVLTSAYGAVGMGHTNRTTPFTEKDWTNLDNPHLDPYQRSKTLAEHAAWNFIETEGNGLEMAAINPVGVMGPVLASDFSHSNQQIVQLLSGDVPAVPNINSGYIDVRDVASLHLLAMTSPKANGERFLATTGETLSMLDVANILRDAFPQFAAKLPTTVIPDDVLKANAKTNPMLKMMATLVGNFADTSNEKAQTLLNWHPRSAKEAIIATAQSMIDLGIVTLA</sequence>
<dbReference type="Gene3D" id="3.40.50.720">
    <property type="entry name" value="NAD(P)-binding Rossmann-like Domain"/>
    <property type="match status" value="1"/>
</dbReference>
<dbReference type="SUPFAM" id="SSF51735">
    <property type="entry name" value="NAD(P)-binding Rossmann-fold domains"/>
    <property type="match status" value="1"/>
</dbReference>
<feature type="domain" description="NAD-dependent epimerase/dehydratase" evidence="4">
    <location>
        <begin position="22"/>
        <end position="260"/>
    </location>
</feature>
<dbReference type="PANTHER" id="PTHR10366">
    <property type="entry name" value="NAD DEPENDENT EPIMERASE/DEHYDRATASE"/>
    <property type="match status" value="1"/>
</dbReference>
<keyword evidence="3" id="KW-0812">Transmembrane</keyword>
<comment type="caution">
    <text evidence="5">The sequence shown here is derived from an EMBL/GenBank/DDBJ whole genome shotgun (WGS) entry which is preliminary data.</text>
</comment>
<evidence type="ECO:0000313" key="5">
    <source>
        <dbReference type="EMBL" id="KRO16317.1"/>
    </source>
</evidence>
<reference evidence="5 6" key="1">
    <citation type="journal article" date="2015" name="Genome Announc.">
        <title>Expanding the biotechnology potential of lactobacilli through comparative genomics of 213 strains and associated genera.</title>
        <authorList>
            <person name="Sun Z."/>
            <person name="Harris H.M."/>
            <person name="McCann A."/>
            <person name="Guo C."/>
            <person name="Argimon S."/>
            <person name="Zhang W."/>
            <person name="Yang X."/>
            <person name="Jeffery I.B."/>
            <person name="Cooney J.C."/>
            <person name="Kagawa T.F."/>
            <person name="Liu W."/>
            <person name="Song Y."/>
            <person name="Salvetti E."/>
            <person name="Wrobel A."/>
            <person name="Rasinkangas P."/>
            <person name="Parkhill J."/>
            <person name="Rea M.C."/>
            <person name="O'Sullivan O."/>
            <person name="Ritari J."/>
            <person name="Douillard F.P."/>
            <person name="Paul Ross R."/>
            <person name="Yang R."/>
            <person name="Briner A.E."/>
            <person name="Felis G.E."/>
            <person name="de Vos W.M."/>
            <person name="Barrangou R."/>
            <person name="Klaenhammer T.R."/>
            <person name="Caufield P.W."/>
            <person name="Cui Y."/>
            <person name="Zhang H."/>
            <person name="O'Toole P.W."/>
        </authorList>
    </citation>
    <scope>NUCLEOTIDE SEQUENCE [LARGE SCALE GENOMIC DNA]</scope>
    <source>
        <strain evidence="5 6">DSM 24301</strain>
    </source>
</reference>
<evidence type="ECO:0000256" key="3">
    <source>
        <dbReference type="SAM" id="Phobius"/>
    </source>
</evidence>
<dbReference type="InterPro" id="IPR036291">
    <property type="entry name" value="NAD(P)-bd_dom_sf"/>
</dbReference>
<gene>
    <name evidence="5" type="ORF">IV56_GL001679</name>
</gene>